<feature type="domain" description="FLYWCH-type" evidence="4">
    <location>
        <begin position="5"/>
        <end position="53"/>
    </location>
</feature>
<evidence type="ECO:0000256" key="1">
    <source>
        <dbReference type="ARBA" id="ARBA00022723"/>
    </source>
</evidence>
<accession>A0AAJ7L845</accession>
<keyword evidence="2" id="KW-0863">Zinc-finger</keyword>
<evidence type="ECO:0000259" key="4">
    <source>
        <dbReference type="Pfam" id="PF04500"/>
    </source>
</evidence>
<sequence length="193" mass="21698">MPLTFVTSTRGQPMLCLQGYVFRKDRQTNERTTWRCVEKTCKARIATEDDSHGEPPMHTHSPDPVDIKVRGVLSQLRESAAQRPSAKPTALVAEVVGKVESTATLGKLPKPDLLRRRVTHARRRAGPGLPTNPLRREDLIIPPFLKVTTKDVSFLYYDSGEGRSDRIIVFATLANLSLLKESNEWFLDGTFKD</sequence>
<protein>
    <submittedName>
        <fullName evidence="6">Uncharacterized protein LOC108864863</fullName>
    </submittedName>
</protein>
<dbReference type="InterPro" id="IPR007588">
    <property type="entry name" value="Znf_FLYWCH"/>
</dbReference>
<evidence type="ECO:0000256" key="2">
    <source>
        <dbReference type="ARBA" id="ARBA00022771"/>
    </source>
</evidence>
<organism evidence="5 6">
    <name type="scientific">Galendromus occidentalis</name>
    <name type="common">western predatory mite</name>
    <dbReference type="NCBI Taxonomy" id="34638"/>
    <lineage>
        <taxon>Eukaryota</taxon>
        <taxon>Metazoa</taxon>
        <taxon>Ecdysozoa</taxon>
        <taxon>Arthropoda</taxon>
        <taxon>Chelicerata</taxon>
        <taxon>Arachnida</taxon>
        <taxon>Acari</taxon>
        <taxon>Parasitiformes</taxon>
        <taxon>Mesostigmata</taxon>
        <taxon>Gamasina</taxon>
        <taxon>Phytoseioidea</taxon>
        <taxon>Phytoseiidae</taxon>
        <taxon>Typhlodrominae</taxon>
        <taxon>Galendromus</taxon>
    </lineage>
</organism>
<dbReference type="Pfam" id="PF04500">
    <property type="entry name" value="FLYWCH"/>
    <property type="match status" value="1"/>
</dbReference>
<keyword evidence="1" id="KW-0479">Metal-binding</keyword>
<proteinExistence type="predicted"/>
<keyword evidence="5" id="KW-1185">Reference proteome</keyword>
<dbReference type="AlphaFoldDB" id="A0AAJ7L845"/>
<evidence type="ECO:0000313" key="5">
    <source>
        <dbReference type="Proteomes" id="UP000694867"/>
    </source>
</evidence>
<gene>
    <name evidence="6" type="primary">LOC108864863</name>
</gene>
<dbReference type="RefSeq" id="XP_018496738.1">
    <property type="nucleotide sequence ID" value="XM_018641222.1"/>
</dbReference>
<keyword evidence="3" id="KW-0862">Zinc</keyword>
<evidence type="ECO:0000256" key="3">
    <source>
        <dbReference type="ARBA" id="ARBA00022833"/>
    </source>
</evidence>
<dbReference type="GeneID" id="108864863"/>
<dbReference type="GO" id="GO:0008270">
    <property type="term" value="F:zinc ion binding"/>
    <property type="evidence" value="ECO:0007669"/>
    <property type="project" value="UniProtKB-KW"/>
</dbReference>
<evidence type="ECO:0000313" key="6">
    <source>
        <dbReference type="RefSeq" id="XP_018496738.1"/>
    </source>
</evidence>
<reference evidence="6" key="1">
    <citation type="submission" date="2025-08" db="UniProtKB">
        <authorList>
            <consortium name="RefSeq"/>
        </authorList>
    </citation>
    <scope>IDENTIFICATION</scope>
</reference>
<dbReference type="Gene3D" id="2.20.25.240">
    <property type="match status" value="1"/>
</dbReference>
<dbReference type="KEGG" id="goe:108864863"/>
<dbReference type="Proteomes" id="UP000694867">
    <property type="component" value="Unplaced"/>
</dbReference>
<name>A0AAJ7L845_9ACAR</name>